<evidence type="ECO:0000256" key="4">
    <source>
        <dbReference type="ARBA" id="ARBA00022692"/>
    </source>
</evidence>
<sequence>MVFSSPLEGYWPFGPSTCNVWVTCDVLGCTSSIIHMCFISLGRYLGIRNPLKTHRRSKKVALTKIMIVWLVSMAITSPITVLGIIDTENIQPNTQVCAINNRFFFIFGSLSAFYIPMIVMVTSYVLTVRLLQQKAKFCADKPSRRVPFIRRSERYLLQHSTRSRTTSIECSKCDRCGSSQSQDKSDENTFHDDHQRERCENYDNLQNSLKKQPHIKFKVISGMICILGSRSHVMNEQKATKVLGIVFFCFVICWTPFFTLNILFPIMDPTTFSDYLTTTFLWLGYVSSTINPIIYTIFNKTFRRAFWRLLSCTCCLTNIRSPINEMVMWPTSSKRFANVAHSPPPNHTGSM</sequence>
<dbReference type="PANTHER" id="PTHR24247:SF228">
    <property type="entry name" value="5-HYDROXYTRYPTAMINE (SEROTONIN) RECEPTOR 2A, ISOFORM B"/>
    <property type="match status" value="1"/>
</dbReference>
<gene>
    <name evidence="14" type="primary">LOC106477110</name>
</gene>
<dbReference type="InterPro" id="IPR017452">
    <property type="entry name" value="GPCR_Rhodpsn_7TM"/>
</dbReference>
<organism evidence="13 14">
    <name type="scientific">Limulus polyphemus</name>
    <name type="common">Atlantic horseshoe crab</name>
    <dbReference type="NCBI Taxonomy" id="6850"/>
    <lineage>
        <taxon>Eukaryota</taxon>
        <taxon>Metazoa</taxon>
        <taxon>Ecdysozoa</taxon>
        <taxon>Arthropoda</taxon>
        <taxon>Chelicerata</taxon>
        <taxon>Merostomata</taxon>
        <taxon>Xiphosura</taxon>
        <taxon>Limulidae</taxon>
        <taxon>Limulus</taxon>
    </lineage>
</organism>
<keyword evidence="6" id="KW-0297">G-protein coupled receptor</keyword>
<evidence type="ECO:0000313" key="13">
    <source>
        <dbReference type="Proteomes" id="UP000694941"/>
    </source>
</evidence>
<feature type="transmembrane region" description="Helical" evidence="11">
    <location>
        <begin position="242"/>
        <end position="267"/>
    </location>
</feature>
<keyword evidence="4 11" id="KW-0812">Transmembrane</keyword>
<evidence type="ECO:0000256" key="11">
    <source>
        <dbReference type="SAM" id="Phobius"/>
    </source>
</evidence>
<evidence type="ECO:0000256" key="3">
    <source>
        <dbReference type="ARBA" id="ARBA00022475"/>
    </source>
</evidence>
<keyword evidence="3" id="KW-1003">Cell membrane</keyword>
<dbReference type="Pfam" id="PF00001">
    <property type="entry name" value="7tm_1"/>
    <property type="match status" value="1"/>
</dbReference>
<dbReference type="PANTHER" id="PTHR24247">
    <property type="entry name" value="5-HYDROXYTRYPTAMINE RECEPTOR"/>
    <property type="match status" value="1"/>
</dbReference>
<evidence type="ECO:0000256" key="5">
    <source>
        <dbReference type="ARBA" id="ARBA00022989"/>
    </source>
</evidence>
<feature type="transmembrane region" description="Helical" evidence="11">
    <location>
        <begin position="105"/>
        <end position="126"/>
    </location>
</feature>
<dbReference type="GeneID" id="106477110"/>
<evidence type="ECO:0000256" key="2">
    <source>
        <dbReference type="ARBA" id="ARBA00010663"/>
    </source>
</evidence>
<comment type="similarity">
    <text evidence="2">Belongs to the G-protein coupled receptor 1 family.</text>
</comment>
<evidence type="ECO:0000313" key="14">
    <source>
        <dbReference type="RefSeq" id="XP_022236502.1"/>
    </source>
</evidence>
<reference evidence="14" key="1">
    <citation type="submission" date="2025-08" db="UniProtKB">
        <authorList>
            <consortium name="RefSeq"/>
        </authorList>
    </citation>
    <scope>IDENTIFICATION</scope>
    <source>
        <tissue evidence="14">Muscle</tissue>
    </source>
</reference>
<dbReference type="Gene3D" id="1.20.1070.10">
    <property type="entry name" value="Rhodopsin 7-helix transmembrane proteins"/>
    <property type="match status" value="1"/>
</dbReference>
<dbReference type="PRINTS" id="PR00237">
    <property type="entry name" value="GPCRRHODOPSN"/>
</dbReference>
<feature type="compositionally biased region" description="Basic and acidic residues" evidence="10">
    <location>
        <begin position="183"/>
        <end position="194"/>
    </location>
</feature>
<dbReference type="PROSITE" id="PS50262">
    <property type="entry name" value="G_PROTEIN_RECEP_F1_2"/>
    <property type="match status" value="1"/>
</dbReference>
<evidence type="ECO:0000256" key="6">
    <source>
        <dbReference type="ARBA" id="ARBA00023040"/>
    </source>
</evidence>
<protein>
    <submittedName>
        <fullName evidence="14">5-hydroxytryptamine receptor 2A-like</fullName>
    </submittedName>
</protein>
<feature type="transmembrane region" description="Helical" evidence="11">
    <location>
        <begin position="66"/>
        <end position="85"/>
    </location>
</feature>
<keyword evidence="5 11" id="KW-1133">Transmembrane helix</keyword>
<evidence type="ECO:0000256" key="7">
    <source>
        <dbReference type="ARBA" id="ARBA00023136"/>
    </source>
</evidence>
<dbReference type="RefSeq" id="XP_022236502.1">
    <property type="nucleotide sequence ID" value="XM_022380794.1"/>
</dbReference>
<name>A0ABM1RYP7_LIMPO</name>
<evidence type="ECO:0000259" key="12">
    <source>
        <dbReference type="PROSITE" id="PS50262"/>
    </source>
</evidence>
<feature type="domain" description="G-protein coupled receptors family 1 profile" evidence="12">
    <location>
        <begin position="1"/>
        <end position="295"/>
    </location>
</feature>
<keyword evidence="7 11" id="KW-0472">Membrane</keyword>
<evidence type="ECO:0000256" key="9">
    <source>
        <dbReference type="ARBA" id="ARBA00023224"/>
    </source>
</evidence>
<dbReference type="InterPro" id="IPR000276">
    <property type="entry name" value="GPCR_Rhodpsn"/>
</dbReference>
<keyword evidence="13" id="KW-1185">Reference proteome</keyword>
<evidence type="ECO:0000256" key="8">
    <source>
        <dbReference type="ARBA" id="ARBA00023170"/>
    </source>
</evidence>
<comment type="subcellular location">
    <subcellularLocation>
        <location evidence="1">Cell membrane</location>
        <topology evidence="1">Multi-pass membrane protein</topology>
    </subcellularLocation>
</comment>
<proteinExistence type="inferred from homology"/>
<feature type="transmembrane region" description="Helical" evidence="11">
    <location>
        <begin position="20"/>
        <end position="45"/>
    </location>
</feature>
<evidence type="ECO:0000256" key="1">
    <source>
        <dbReference type="ARBA" id="ARBA00004651"/>
    </source>
</evidence>
<feature type="region of interest" description="Disordered" evidence="10">
    <location>
        <begin position="174"/>
        <end position="194"/>
    </location>
</feature>
<dbReference type="Proteomes" id="UP000694941">
    <property type="component" value="Unplaced"/>
</dbReference>
<feature type="transmembrane region" description="Helical" evidence="11">
    <location>
        <begin position="279"/>
        <end position="298"/>
    </location>
</feature>
<dbReference type="SUPFAM" id="SSF81321">
    <property type="entry name" value="Family A G protein-coupled receptor-like"/>
    <property type="match status" value="1"/>
</dbReference>
<accession>A0ABM1RYP7</accession>
<evidence type="ECO:0000256" key="10">
    <source>
        <dbReference type="SAM" id="MobiDB-lite"/>
    </source>
</evidence>
<keyword evidence="9" id="KW-0807">Transducer</keyword>
<keyword evidence="8" id="KW-0675">Receptor</keyword>